<evidence type="ECO:0000313" key="4">
    <source>
        <dbReference type="EMBL" id="KAA3438066.1"/>
    </source>
</evidence>
<dbReference type="GO" id="GO:0016787">
    <property type="term" value="F:hydrolase activity"/>
    <property type="evidence" value="ECO:0007669"/>
    <property type="project" value="UniProtKB-KW"/>
</dbReference>
<keyword evidence="1" id="KW-0732">Signal</keyword>
<dbReference type="AlphaFoldDB" id="A0A5B6TD29"/>
<accession>A0A5B6TD29</accession>
<gene>
    <name evidence="4" type="ORF">FOA19_12385</name>
</gene>
<dbReference type="InterPro" id="IPR051558">
    <property type="entry name" value="Metallophosphoesterase_PAP"/>
</dbReference>
<dbReference type="PANTHER" id="PTHR10161">
    <property type="entry name" value="TARTRATE-RESISTANT ACID PHOSPHATASE TYPE 5"/>
    <property type="match status" value="1"/>
</dbReference>
<dbReference type="InterPro" id="IPR029052">
    <property type="entry name" value="Metallo-depent_PP-like"/>
</dbReference>
<reference evidence="4 5" key="1">
    <citation type="submission" date="2019-07" db="EMBL/GenBank/DDBJ databases">
        <title>Rufibacter sp. nov., isolated from lake sediment.</title>
        <authorList>
            <person name="Qu J.-H."/>
        </authorList>
    </citation>
    <scope>NUCLEOTIDE SEQUENCE [LARGE SCALE GENOMIC DNA]</scope>
    <source>
        <strain evidence="4 5">NBS58-1</strain>
    </source>
</reference>
<sequence>MLYLVALSVLLALTVWFTWAYLQERKYRKKPFYALSEIGWRTTSPPPVDQRTHSIALVGDVGANGSLQDDPLLKAVDHWVREAGKDSTIVFLGDNIYPIGLPPEDSFKRAQAVQRLDHQLDLFKEYEGKVIYLSGNHDWHKGRPDGYSYVLRQEKYITERLQDETAYLPQGGTLGPVTWEINNQLLILIINTQWWVQLGHRPLEKSPGQPYKISRDFYPALDALLKEHQGKFIVLAAHHPLYSNALHGGKFTVKQHLFPLTFINKRALIPLPLAGSIFRIYRKYMGMHEDMSYPPFRKFRRRILRVLHQHNSIFYVAGHDHNLQYFQVKGNHYAVSGSGSKTNFVAKGGKASFAHESKGFMVLDQYTDGTVWLRVIEPALNAGEEPQLVFQKCIFQAETAPKLPEAATAHADSEAAPGTK</sequence>
<dbReference type="PANTHER" id="PTHR10161:SF14">
    <property type="entry name" value="TARTRATE-RESISTANT ACID PHOSPHATASE TYPE 5"/>
    <property type="match status" value="1"/>
</dbReference>
<feature type="domain" description="Calcineurin-like phosphoesterase" evidence="3">
    <location>
        <begin position="54"/>
        <end position="254"/>
    </location>
</feature>
<keyword evidence="2" id="KW-0378">Hydrolase</keyword>
<dbReference type="SUPFAM" id="SSF56300">
    <property type="entry name" value="Metallo-dependent phosphatases"/>
    <property type="match status" value="1"/>
</dbReference>
<evidence type="ECO:0000313" key="5">
    <source>
        <dbReference type="Proteomes" id="UP000324133"/>
    </source>
</evidence>
<evidence type="ECO:0000256" key="2">
    <source>
        <dbReference type="ARBA" id="ARBA00022801"/>
    </source>
</evidence>
<dbReference type="Proteomes" id="UP000324133">
    <property type="component" value="Unassembled WGS sequence"/>
</dbReference>
<keyword evidence="5" id="KW-1185">Reference proteome</keyword>
<dbReference type="InterPro" id="IPR004843">
    <property type="entry name" value="Calcineurin-like_PHP"/>
</dbReference>
<dbReference type="EMBL" id="VKKY01000002">
    <property type="protein sequence ID" value="KAA3438066.1"/>
    <property type="molecule type" value="Genomic_DNA"/>
</dbReference>
<comment type="caution">
    <text evidence="4">The sequence shown here is derived from an EMBL/GenBank/DDBJ whole genome shotgun (WGS) entry which is preliminary data.</text>
</comment>
<dbReference type="RefSeq" id="WP_149091129.1">
    <property type="nucleotide sequence ID" value="NZ_VKKY01000002.1"/>
</dbReference>
<name>A0A5B6TD29_9BACT</name>
<dbReference type="Pfam" id="PF00149">
    <property type="entry name" value="Metallophos"/>
    <property type="match status" value="1"/>
</dbReference>
<proteinExistence type="predicted"/>
<organism evidence="4 5">
    <name type="scientific">Rufibacter hautae</name>
    <dbReference type="NCBI Taxonomy" id="2595005"/>
    <lineage>
        <taxon>Bacteria</taxon>
        <taxon>Pseudomonadati</taxon>
        <taxon>Bacteroidota</taxon>
        <taxon>Cytophagia</taxon>
        <taxon>Cytophagales</taxon>
        <taxon>Hymenobacteraceae</taxon>
        <taxon>Rufibacter</taxon>
    </lineage>
</organism>
<evidence type="ECO:0000259" key="3">
    <source>
        <dbReference type="Pfam" id="PF00149"/>
    </source>
</evidence>
<protein>
    <submittedName>
        <fullName evidence="4">Metallophosphoesterase</fullName>
    </submittedName>
</protein>
<dbReference type="OrthoDB" id="333971at2"/>
<evidence type="ECO:0000256" key="1">
    <source>
        <dbReference type="ARBA" id="ARBA00022729"/>
    </source>
</evidence>
<dbReference type="Gene3D" id="3.60.21.10">
    <property type="match status" value="2"/>
</dbReference>